<reference evidence="7" key="3">
    <citation type="submission" date="2025-09" db="UniProtKB">
        <authorList>
            <consortium name="Ensembl"/>
        </authorList>
    </citation>
    <scope>IDENTIFICATION</scope>
</reference>
<feature type="compositionally biased region" description="Low complexity" evidence="5">
    <location>
        <begin position="36"/>
        <end position="50"/>
    </location>
</feature>
<dbReference type="GO" id="GO:0030198">
    <property type="term" value="P:extracellular matrix organization"/>
    <property type="evidence" value="ECO:0007669"/>
    <property type="project" value="TreeGrafter"/>
</dbReference>
<dbReference type="PROSITE" id="PS51461">
    <property type="entry name" value="NC1_FIB"/>
    <property type="match status" value="1"/>
</dbReference>
<dbReference type="SMART" id="SM00038">
    <property type="entry name" value="COLFI"/>
    <property type="match status" value="1"/>
</dbReference>
<comment type="subcellular location">
    <subcellularLocation>
        <location evidence="1">Secreted</location>
    </subcellularLocation>
</comment>
<evidence type="ECO:0000256" key="5">
    <source>
        <dbReference type="SAM" id="MobiDB-lite"/>
    </source>
</evidence>
<evidence type="ECO:0000313" key="8">
    <source>
        <dbReference type="Proteomes" id="UP000472263"/>
    </source>
</evidence>
<keyword evidence="3" id="KW-0272">Extracellular matrix</keyword>
<dbReference type="GO" id="GO:0005581">
    <property type="term" value="C:collagen trimer"/>
    <property type="evidence" value="ECO:0007669"/>
    <property type="project" value="UniProtKB-KW"/>
</dbReference>
<evidence type="ECO:0000256" key="2">
    <source>
        <dbReference type="ARBA" id="ARBA00022525"/>
    </source>
</evidence>
<dbReference type="GO" id="GO:0030020">
    <property type="term" value="F:extracellular matrix structural constituent conferring tensile strength"/>
    <property type="evidence" value="ECO:0007669"/>
    <property type="project" value="TreeGrafter"/>
</dbReference>
<evidence type="ECO:0000256" key="3">
    <source>
        <dbReference type="ARBA" id="ARBA00022530"/>
    </source>
</evidence>
<dbReference type="FunFam" id="2.60.120.1000:FF:000002">
    <property type="entry name" value="Collagen XI alpha 1 chain"/>
    <property type="match status" value="1"/>
</dbReference>
<dbReference type="Ensembl" id="ENSMMDT00005054342.1">
    <property type="protein sequence ID" value="ENSMMDP00005053305.1"/>
    <property type="gene ID" value="ENSMMDG00005023966.1"/>
</dbReference>
<evidence type="ECO:0000259" key="6">
    <source>
        <dbReference type="PROSITE" id="PS51461"/>
    </source>
</evidence>
<feature type="region of interest" description="Disordered" evidence="5">
    <location>
        <begin position="96"/>
        <end position="261"/>
    </location>
</feature>
<sequence length="502" mass="51881">MCPLHQGEDGEAGDPGPAGETGVAGAKGEVGEKGDAGPPGAAGPPGVRGLPGEDGAKGNIGPIGFPGDAGPPGEPGINVSCFSSIILTDIIDFIFHGPPGASGEPGPSGPPGRRGATGAEGLVGKTGPVGPQGQPGRPGPEGLRGIPGPAGEQGLNGPPGQSGPPGPIGPPGLPGLKGDPGIKGDKGHGGLIGLIGPPGEQGEKGDRGLPGTDGTQGPKGDVGVVGSHGPTGPPGPPGLSVSDSRAPLLNTGPPGTMIQPFPIREGSDAEGMEEVFASLTSMKTEVELMRKPLGTFESPARTCKELMMVQPDYKDGDYWIDPNQGCHRDSIKVYCNFTADGETCLYPDKRIEMVKLAAWNKEKPGSWYSQYRKGKQFSYSDRDGNPVHVVQLTFLKLLSATAKQSFTYTCQNSAGWFDSSSRSYQHALRFRGSNDEELTQAKSPFIHPLHDGCQFRKGQERTVLEIDSPSAELLPIIDVASSDFGNSNQKFGFQVGRVCFNG</sequence>
<evidence type="ECO:0000256" key="1">
    <source>
        <dbReference type="ARBA" id="ARBA00004613"/>
    </source>
</evidence>
<dbReference type="GO" id="GO:0005615">
    <property type="term" value="C:extracellular space"/>
    <property type="evidence" value="ECO:0007669"/>
    <property type="project" value="TreeGrafter"/>
</dbReference>
<dbReference type="GeneTree" id="ENSGT00940000154535"/>
<dbReference type="GO" id="GO:0031012">
    <property type="term" value="C:extracellular matrix"/>
    <property type="evidence" value="ECO:0007669"/>
    <property type="project" value="TreeGrafter"/>
</dbReference>
<name>A0A668AEP6_9TELE</name>
<feature type="compositionally biased region" description="Pro residues" evidence="5">
    <location>
        <begin position="161"/>
        <end position="173"/>
    </location>
</feature>
<dbReference type="InterPro" id="IPR000885">
    <property type="entry name" value="Fib_collagen_C"/>
</dbReference>
<protein>
    <submittedName>
        <fullName evidence="7">Collagen, type V, alpha 3a</fullName>
    </submittedName>
</protein>
<feature type="compositionally biased region" description="Low complexity" evidence="5">
    <location>
        <begin position="97"/>
        <end position="159"/>
    </location>
</feature>
<reference evidence="7" key="2">
    <citation type="submission" date="2025-08" db="UniProtKB">
        <authorList>
            <consortium name="Ensembl"/>
        </authorList>
    </citation>
    <scope>IDENTIFICATION</scope>
</reference>
<dbReference type="Gene3D" id="2.60.120.1000">
    <property type="match status" value="1"/>
</dbReference>
<evidence type="ECO:0000313" key="7">
    <source>
        <dbReference type="Ensembl" id="ENSMMDP00005053305.1"/>
    </source>
</evidence>
<feature type="domain" description="Fibrillar collagen NC1" evidence="6">
    <location>
        <begin position="273"/>
        <end position="501"/>
    </location>
</feature>
<reference evidence="7" key="1">
    <citation type="submission" date="2019-06" db="EMBL/GenBank/DDBJ databases">
        <authorList>
            <consortium name="Wellcome Sanger Institute Data Sharing"/>
        </authorList>
    </citation>
    <scope>NUCLEOTIDE SEQUENCE [LARGE SCALE GENOMIC DNA]</scope>
</reference>
<dbReference type="Proteomes" id="UP000472263">
    <property type="component" value="Chromosome 8"/>
</dbReference>
<organism evidence="7 8">
    <name type="scientific">Myripristis murdjan</name>
    <name type="common">pinecone soldierfish</name>
    <dbReference type="NCBI Taxonomy" id="586833"/>
    <lineage>
        <taxon>Eukaryota</taxon>
        <taxon>Metazoa</taxon>
        <taxon>Chordata</taxon>
        <taxon>Craniata</taxon>
        <taxon>Vertebrata</taxon>
        <taxon>Euteleostomi</taxon>
        <taxon>Actinopterygii</taxon>
        <taxon>Neopterygii</taxon>
        <taxon>Teleostei</taxon>
        <taxon>Neoteleostei</taxon>
        <taxon>Acanthomorphata</taxon>
        <taxon>Holocentriformes</taxon>
        <taxon>Holocentridae</taxon>
        <taxon>Myripristis</taxon>
    </lineage>
</organism>
<dbReference type="PANTHER" id="PTHR24023">
    <property type="entry name" value="COLLAGEN ALPHA"/>
    <property type="match status" value="1"/>
</dbReference>
<keyword evidence="8" id="KW-1185">Reference proteome</keyword>
<evidence type="ECO:0000256" key="4">
    <source>
        <dbReference type="ARBA" id="ARBA00023119"/>
    </source>
</evidence>
<keyword evidence="4" id="KW-0176">Collagen</keyword>
<dbReference type="InterPro" id="IPR050149">
    <property type="entry name" value="Collagen_superfamily"/>
</dbReference>
<dbReference type="AlphaFoldDB" id="A0A668AEP6"/>
<proteinExistence type="predicted"/>
<dbReference type="Pfam" id="PF01410">
    <property type="entry name" value="COLFI"/>
    <property type="match status" value="1"/>
</dbReference>
<dbReference type="Pfam" id="PF01391">
    <property type="entry name" value="Collagen"/>
    <property type="match status" value="3"/>
</dbReference>
<dbReference type="PANTHER" id="PTHR24023:SF1095">
    <property type="entry name" value="EGF-LIKE DOMAIN-CONTAINING PROTEIN"/>
    <property type="match status" value="1"/>
</dbReference>
<accession>A0A668AEP6</accession>
<feature type="region of interest" description="Disordered" evidence="5">
    <location>
        <begin position="1"/>
        <end position="76"/>
    </location>
</feature>
<keyword evidence="2" id="KW-0964">Secreted</keyword>
<dbReference type="InterPro" id="IPR008160">
    <property type="entry name" value="Collagen"/>
</dbReference>